<dbReference type="OrthoDB" id="9759676at2"/>
<keyword evidence="4 6" id="KW-0472">Membrane</keyword>
<organism evidence="7 8">
    <name type="scientific">Motilibacter peucedani</name>
    <dbReference type="NCBI Taxonomy" id="598650"/>
    <lineage>
        <taxon>Bacteria</taxon>
        <taxon>Bacillati</taxon>
        <taxon>Actinomycetota</taxon>
        <taxon>Actinomycetes</taxon>
        <taxon>Motilibacterales</taxon>
        <taxon>Motilibacteraceae</taxon>
        <taxon>Motilibacter</taxon>
    </lineage>
</organism>
<dbReference type="RefSeq" id="WP_121192656.1">
    <property type="nucleotide sequence ID" value="NZ_RBWV01000010.1"/>
</dbReference>
<feature type="transmembrane region" description="Helical" evidence="6">
    <location>
        <begin position="261"/>
        <end position="281"/>
    </location>
</feature>
<dbReference type="EMBL" id="RBWV01000010">
    <property type="protein sequence ID" value="RKS77638.1"/>
    <property type="molecule type" value="Genomic_DNA"/>
</dbReference>
<name>A0A420XRX3_9ACTN</name>
<evidence type="ECO:0000313" key="8">
    <source>
        <dbReference type="Proteomes" id="UP000281955"/>
    </source>
</evidence>
<dbReference type="GO" id="GO:0016020">
    <property type="term" value="C:membrane"/>
    <property type="evidence" value="ECO:0007669"/>
    <property type="project" value="UniProtKB-SubCell"/>
</dbReference>
<evidence type="ECO:0000256" key="3">
    <source>
        <dbReference type="ARBA" id="ARBA00022989"/>
    </source>
</evidence>
<protein>
    <submittedName>
        <fullName evidence="7">Amino acid transporter</fullName>
    </submittedName>
</protein>
<keyword evidence="8" id="KW-1185">Reference proteome</keyword>
<dbReference type="InterPro" id="IPR053153">
    <property type="entry name" value="APC_K+_Transporter"/>
</dbReference>
<evidence type="ECO:0000256" key="4">
    <source>
        <dbReference type="ARBA" id="ARBA00023136"/>
    </source>
</evidence>
<comment type="caution">
    <text evidence="7">The sequence shown here is derived from an EMBL/GenBank/DDBJ whole genome shotgun (WGS) entry which is preliminary data.</text>
</comment>
<feature type="transmembrane region" description="Helical" evidence="6">
    <location>
        <begin position="217"/>
        <end position="240"/>
    </location>
</feature>
<feature type="transmembrane region" description="Helical" evidence="6">
    <location>
        <begin position="148"/>
        <end position="166"/>
    </location>
</feature>
<proteinExistence type="predicted"/>
<dbReference type="Proteomes" id="UP000281955">
    <property type="component" value="Unassembled WGS sequence"/>
</dbReference>
<evidence type="ECO:0000256" key="6">
    <source>
        <dbReference type="SAM" id="Phobius"/>
    </source>
</evidence>
<feature type="transmembrane region" description="Helical" evidence="6">
    <location>
        <begin position="465"/>
        <end position="483"/>
    </location>
</feature>
<feature type="region of interest" description="Disordered" evidence="5">
    <location>
        <begin position="662"/>
        <end position="686"/>
    </location>
</feature>
<feature type="transmembrane region" description="Helical" evidence="6">
    <location>
        <begin position="441"/>
        <end position="459"/>
    </location>
</feature>
<dbReference type="InterPro" id="IPR002293">
    <property type="entry name" value="AA/rel_permease1"/>
</dbReference>
<evidence type="ECO:0000256" key="2">
    <source>
        <dbReference type="ARBA" id="ARBA00022692"/>
    </source>
</evidence>
<sequence>MAVFTDLSKRLILGRALRSDRLGETLLPKRIALPVFASDMLSSVTYATQEILVFLSLGGLAYLYLTPWLAGAVILLLLVVVASYRQLVRAYPTGGGDYEVASKNIGQPAGLTVASALLVDYVLTVAVSVSAGVDNLISAVPSLDSSRVLLAVLAVLLLTAVNLRGLRESGTAFAIPTYAFISIVLLLILWGLVKIVAGDPPVAESAHYTIDPEKTHIAGFALVFFVLRAFSSGCTALTGVEAIANGVPAFRKPKIANARKTLLAMAVLSMAMFGGITALAMKAKVHYVDPADSCDLGGFDCTTQVQRTVIAQVGKAVFGQSVFFYLLIAAAALILVLAANTAFNGFPLLGSVLAQDRFLPRQLHTRGDRLVFSNGILVLAGFAILLIVAFDASVTRLIQLYIVGVFTSFTLGQTGMVRHWNRELTTEQDSTARSHIRRSRVINFIGAVSTGTVLVIVLITKFLAGAYIVCIAMPVIYALMRAINKHYESVAAELEPDDGYESMLPSRTHAIVLVSRIHKPTLRALNYARAARPSTLEAVTVGVDAEETAHLQSEWDRRGLPVPLKVLDSPFREVTAPIVRYVRAIRRSSPRDVVAVYIPEYVVGHWWEQLLHNQSALRLKTRLLFTQGVMVISVPWQLKSSEELEARVVQAHKERVKAAIASGIIPPPPGKDDGGVAATVPAKDPR</sequence>
<gene>
    <name evidence="7" type="ORF">CLV35_1332</name>
</gene>
<dbReference type="PANTHER" id="PTHR47704">
    <property type="entry name" value="POTASSIUM TRANSPORTER KIMA"/>
    <property type="match status" value="1"/>
</dbReference>
<reference evidence="7 8" key="1">
    <citation type="submission" date="2018-10" db="EMBL/GenBank/DDBJ databases">
        <title>Genomic Encyclopedia of Archaeal and Bacterial Type Strains, Phase II (KMG-II): from individual species to whole genera.</title>
        <authorList>
            <person name="Goeker M."/>
        </authorList>
    </citation>
    <scope>NUCLEOTIDE SEQUENCE [LARGE SCALE GENOMIC DNA]</scope>
    <source>
        <strain evidence="7 8">RP-AC37</strain>
    </source>
</reference>
<dbReference type="PANTHER" id="PTHR47704:SF1">
    <property type="entry name" value="POTASSIUM TRANSPORTER KIMA"/>
    <property type="match status" value="1"/>
</dbReference>
<feature type="transmembrane region" description="Helical" evidence="6">
    <location>
        <begin position="105"/>
        <end position="128"/>
    </location>
</feature>
<dbReference type="InParanoid" id="A0A420XRX3"/>
<evidence type="ECO:0000313" key="7">
    <source>
        <dbReference type="EMBL" id="RKS77638.1"/>
    </source>
</evidence>
<feature type="transmembrane region" description="Helical" evidence="6">
    <location>
        <begin position="398"/>
        <end position="420"/>
    </location>
</feature>
<dbReference type="GO" id="GO:0022857">
    <property type="term" value="F:transmembrane transporter activity"/>
    <property type="evidence" value="ECO:0007669"/>
    <property type="project" value="InterPro"/>
</dbReference>
<feature type="transmembrane region" description="Helical" evidence="6">
    <location>
        <begin position="178"/>
        <end position="197"/>
    </location>
</feature>
<keyword evidence="2 6" id="KW-0812">Transmembrane</keyword>
<comment type="subcellular location">
    <subcellularLocation>
        <location evidence="1">Membrane</location>
        <topology evidence="1">Multi-pass membrane protein</topology>
    </subcellularLocation>
</comment>
<keyword evidence="3 6" id="KW-1133">Transmembrane helix</keyword>
<feature type="transmembrane region" description="Helical" evidence="6">
    <location>
        <begin position="322"/>
        <end position="349"/>
    </location>
</feature>
<evidence type="ECO:0000256" key="1">
    <source>
        <dbReference type="ARBA" id="ARBA00004141"/>
    </source>
</evidence>
<dbReference type="Pfam" id="PF13520">
    <property type="entry name" value="AA_permease_2"/>
    <property type="match status" value="1"/>
</dbReference>
<feature type="transmembrane region" description="Helical" evidence="6">
    <location>
        <begin position="61"/>
        <end position="84"/>
    </location>
</feature>
<evidence type="ECO:0000256" key="5">
    <source>
        <dbReference type="SAM" id="MobiDB-lite"/>
    </source>
</evidence>
<dbReference type="Gene3D" id="1.20.1740.10">
    <property type="entry name" value="Amino acid/polyamine transporter I"/>
    <property type="match status" value="1"/>
</dbReference>
<dbReference type="AlphaFoldDB" id="A0A420XRX3"/>
<feature type="transmembrane region" description="Helical" evidence="6">
    <location>
        <begin position="370"/>
        <end position="392"/>
    </location>
</feature>
<accession>A0A420XRX3</accession>